<organism evidence="2 3">
    <name type="scientific">Peronospora matthiolae</name>
    <dbReference type="NCBI Taxonomy" id="2874970"/>
    <lineage>
        <taxon>Eukaryota</taxon>
        <taxon>Sar</taxon>
        <taxon>Stramenopiles</taxon>
        <taxon>Oomycota</taxon>
        <taxon>Peronosporomycetes</taxon>
        <taxon>Peronosporales</taxon>
        <taxon>Peronosporaceae</taxon>
        <taxon>Peronospora</taxon>
    </lineage>
</organism>
<dbReference type="EMBL" id="CAKLBY020000111">
    <property type="protein sequence ID" value="CAK7927519.1"/>
    <property type="molecule type" value="Genomic_DNA"/>
</dbReference>
<reference evidence="2" key="1">
    <citation type="submission" date="2024-01" db="EMBL/GenBank/DDBJ databases">
        <authorList>
            <person name="Webb A."/>
        </authorList>
    </citation>
    <scope>NUCLEOTIDE SEQUENCE</scope>
    <source>
        <strain evidence="2">Pm1</strain>
    </source>
</reference>
<dbReference type="Proteomes" id="UP001162060">
    <property type="component" value="Unassembled WGS sequence"/>
</dbReference>
<evidence type="ECO:0000256" key="1">
    <source>
        <dbReference type="SAM" id="MobiDB-lite"/>
    </source>
</evidence>
<feature type="region of interest" description="Disordered" evidence="1">
    <location>
        <begin position="26"/>
        <end position="67"/>
    </location>
</feature>
<dbReference type="AlphaFoldDB" id="A0AAV1TZ03"/>
<feature type="compositionally biased region" description="Low complexity" evidence="1">
    <location>
        <begin position="26"/>
        <end position="39"/>
    </location>
</feature>
<evidence type="ECO:0000313" key="2">
    <source>
        <dbReference type="EMBL" id="CAK7927519.1"/>
    </source>
</evidence>
<comment type="caution">
    <text evidence="2">The sequence shown here is derived from an EMBL/GenBank/DDBJ whole genome shotgun (WGS) entry which is preliminary data.</text>
</comment>
<proteinExistence type="predicted"/>
<gene>
    <name evidence="2" type="ORF">PM001_LOCUS12669</name>
</gene>
<protein>
    <submittedName>
        <fullName evidence="2">Uncharacterized protein</fullName>
    </submittedName>
</protein>
<sequence>MRFWWPDWQPRKRFLSSECMCSTDSHSSLASDASLSNALADDESGVESGEMPPLPSDTQLVTGEEAG</sequence>
<evidence type="ECO:0000313" key="3">
    <source>
        <dbReference type="Proteomes" id="UP001162060"/>
    </source>
</evidence>
<accession>A0AAV1TZ03</accession>
<name>A0AAV1TZ03_9STRA</name>